<feature type="domain" description="Radical SAM core" evidence="14">
    <location>
        <begin position="326"/>
        <end position="556"/>
    </location>
</feature>
<dbReference type="OrthoDB" id="496065at2759"/>
<keyword evidence="3" id="KW-0004">4Fe-4S</keyword>
<organism evidence="15 16">
    <name type="scientific">Chlorella vulgaris</name>
    <name type="common">Green alga</name>
    <dbReference type="NCBI Taxonomy" id="3077"/>
    <lineage>
        <taxon>Eukaryota</taxon>
        <taxon>Viridiplantae</taxon>
        <taxon>Chlorophyta</taxon>
        <taxon>core chlorophytes</taxon>
        <taxon>Trebouxiophyceae</taxon>
        <taxon>Chlorellales</taxon>
        <taxon>Chlorellaceae</taxon>
        <taxon>Chlorella clade</taxon>
        <taxon>Chlorella</taxon>
    </lineage>
</organism>
<dbReference type="InterPro" id="IPR007197">
    <property type="entry name" value="rSAM"/>
</dbReference>
<dbReference type="Proteomes" id="UP001055712">
    <property type="component" value="Unassembled WGS sequence"/>
</dbReference>
<dbReference type="PROSITE" id="PS51918">
    <property type="entry name" value="RADICAL_SAM"/>
    <property type="match status" value="1"/>
</dbReference>
<reference evidence="15" key="2">
    <citation type="submission" date="2020-11" db="EMBL/GenBank/DDBJ databases">
        <authorList>
            <person name="Cecchin M."/>
            <person name="Marcolungo L."/>
            <person name="Rossato M."/>
            <person name="Girolomoni L."/>
            <person name="Cosentino E."/>
            <person name="Cuine S."/>
            <person name="Li-Beisson Y."/>
            <person name="Delledonne M."/>
            <person name="Ballottari M."/>
        </authorList>
    </citation>
    <scope>NUCLEOTIDE SEQUENCE</scope>
    <source>
        <strain evidence="15">211/11P</strain>
        <tissue evidence="15">Whole cell</tissue>
    </source>
</reference>
<dbReference type="GO" id="GO:0070475">
    <property type="term" value="P:rRNA base methylation"/>
    <property type="evidence" value="ECO:0007669"/>
    <property type="project" value="InterPro"/>
</dbReference>
<keyword evidence="8" id="KW-0949">S-adenosyl-L-methionine</keyword>
<evidence type="ECO:0000256" key="9">
    <source>
        <dbReference type="ARBA" id="ARBA00022723"/>
    </source>
</evidence>
<dbReference type="NCBIfam" id="TIGR00048">
    <property type="entry name" value="rRNA_mod_RlmN"/>
    <property type="match status" value="1"/>
</dbReference>
<dbReference type="GO" id="GO:0051539">
    <property type="term" value="F:4 iron, 4 sulfur cluster binding"/>
    <property type="evidence" value="ECO:0007669"/>
    <property type="project" value="UniProtKB-KW"/>
</dbReference>
<dbReference type="InterPro" id="IPR040072">
    <property type="entry name" value="Methyltransferase_A"/>
</dbReference>
<dbReference type="EMBL" id="SIDB01000006">
    <property type="protein sequence ID" value="KAI3431690.1"/>
    <property type="molecule type" value="Genomic_DNA"/>
</dbReference>
<keyword evidence="11" id="KW-0411">Iron-sulfur</keyword>
<dbReference type="Pfam" id="PF04055">
    <property type="entry name" value="Radical_SAM"/>
    <property type="match status" value="1"/>
</dbReference>
<evidence type="ECO:0000256" key="6">
    <source>
        <dbReference type="ARBA" id="ARBA00022603"/>
    </source>
</evidence>
<protein>
    <recommendedName>
        <fullName evidence="14">Radical SAM core domain-containing protein</fullName>
    </recommendedName>
</protein>
<keyword evidence="16" id="KW-1185">Reference proteome</keyword>
<comment type="caution">
    <text evidence="15">The sequence shown here is derived from an EMBL/GenBank/DDBJ whole genome shotgun (WGS) entry which is preliminary data.</text>
</comment>
<evidence type="ECO:0000256" key="11">
    <source>
        <dbReference type="ARBA" id="ARBA00023014"/>
    </source>
</evidence>
<dbReference type="InterPro" id="IPR004383">
    <property type="entry name" value="rRNA_lsu_MTrfase_RlmN/Cfr"/>
</dbReference>
<comment type="cofactor">
    <cofactor evidence="1">
        <name>[4Fe-4S] cluster</name>
        <dbReference type="ChEBI" id="CHEBI:49883"/>
    </cofactor>
</comment>
<gene>
    <name evidence="15" type="ORF">D9Q98_004736</name>
</gene>
<dbReference type="Gene3D" id="1.10.150.530">
    <property type="match status" value="1"/>
</dbReference>
<dbReference type="GO" id="GO:0008173">
    <property type="term" value="F:RNA methyltransferase activity"/>
    <property type="evidence" value="ECO:0007669"/>
    <property type="project" value="InterPro"/>
</dbReference>
<dbReference type="AlphaFoldDB" id="A0A9D4TQ63"/>
<feature type="compositionally biased region" description="Low complexity" evidence="13">
    <location>
        <begin position="13"/>
        <end position="49"/>
    </location>
</feature>
<evidence type="ECO:0000256" key="7">
    <source>
        <dbReference type="ARBA" id="ARBA00022679"/>
    </source>
</evidence>
<dbReference type="Gene3D" id="3.20.20.70">
    <property type="entry name" value="Aldolase class I"/>
    <property type="match status" value="1"/>
</dbReference>
<dbReference type="GO" id="GO:0046872">
    <property type="term" value="F:metal ion binding"/>
    <property type="evidence" value="ECO:0007669"/>
    <property type="project" value="UniProtKB-KW"/>
</dbReference>
<evidence type="ECO:0000256" key="8">
    <source>
        <dbReference type="ARBA" id="ARBA00022691"/>
    </source>
</evidence>
<evidence type="ECO:0000256" key="4">
    <source>
        <dbReference type="ARBA" id="ARBA00022490"/>
    </source>
</evidence>
<dbReference type="SUPFAM" id="SSF102114">
    <property type="entry name" value="Radical SAM enzymes"/>
    <property type="match status" value="1"/>
</dbReference>
<keyword evidence="4" id="KW-0963">Cytoplasm</keyword>
<dbReference type="GO" id="GO:0030488">
    <property type="term" value="P:tRNA methylation"/>
    <property type="evidence" value="ECO:0007669"/>
    <property type="project" value="InterPro"/>
</dbReference>
<evidence type="ECO:0000313" key="16">
    <source>
        <dbReference type="Proteomes" id="UP001055712"/>
    </source>
</evidence>
<evidence type="ECO:0000313" key="15">
    <source>
        <dbReference type="EMBL" id="KAI3431690.1"/>
    </source>
</evidence>
<keyword evidence="12" id="KW-0175">Coiled coil</keyword>
<dbReference type="SFLD" id="SFLDF00275">
    <property type="entry name" value="adenosine_C2_methyltransferase"/>
    <property type="match status" value="1"/>
</dbReference>
<evidence type="ECO:0000256" key="3">
    <source>
        <dbReference type="ARBA" id="ARBA00022485"/>
    </source>
</evidence>
<keyword evidence="10" id="KW-0408">Iron</keyword>
<dbReference type="SFLD" id="SFLDS00029">
    <property type="entry name" value="Radical_SAM"/>
    <property type="match status" value="1"/>
</dbReference>
<feature type="compositionally biased region" description="Gly residues" evidence="13">
    <location>
        <begin position="82"/>
        <end position="93"/>
    </location>
</feature>
<keyword evidence="6" id="KW-0489">Methyltransferase</keyword>
<feature type="region of interest" description="Disordered" evidence="13">
    <location>
        <begin position="13"/>
        <end position="169"/>
    </location>
</feature>
<keyword evidence="7" id="KW-0808">Transferase</keyword>
<evidence type="ECO:0000256" key="12">
    <source>
        <dbReference type="SAM" id="Coils"/>
    </source>
</evidence>
<accession>A0A9D4TQ63</accession>
<feature type="coiled-coil region" evidence="12">
    <location>
        <begin position="199"/>
        <end position="226"/>
    </location>
</feature>
<feature type="compositionally biased region" description="Polar residues" evidence="13">
    <location>
        <begin position="139"/>
        <end position="148"/>
    </location>
</feature>
<evidence type="ECO:0000256" key="2">
    <source>
        <dbReference type="ARBA" id="ARBA00004496"/>
    </source>
</evidence>
<name>A0A9D4TQ63_CHLVU</name>
<evidence type="ECO:0000256" key="10">
    <source>
        <dbReference type="ARBA" id="ARBA00023004"/>
    </source>
</evidence>
<sequence>MSALKLSGLRAATATGSRRGVAAAAAAAPVGGKSWTSRGSSKQRSSGGRPAQQFRSPRKDGAAGDEGSDVPYYQRKPSYGSKPGGGGGGGNGFGMQRSSNGGGSSSSSSSRSSRSPRQQQQQPGYQQRRERPAFEPRQQGRSSAQQPSRPAAGSPAGEARGEQLSRARASLTAAVAAQVGSFEATAPPRRPGVTDGAWDAQDELAMQEALEDAQKLERQYLKHGTEGEVILGRSQEELVALLAAVGQPAYRAKQLRDGVMQGARSVQDITTLSKDLRAQLAERGVRTGRSVVHHSVTASDGTRKFLLQLSDGLVVETVGIPADDADRKRLTVCVSSQVGCPMRCTFCATGKGGFARNLLPHEIVDQVLTVQEQFGQRVSNVVFMGMGEPLLNLPSVLRAHEVLNKDIGIGARHITISTVGVPNAIRRMGRMAMQSTLAVSIHAPNQELRESIVPSARAYPLDALMADCLEYFRLSGRRVTFEYTLLAGVNDSAAHAEELAALLRRHDLRSHVNAIPWNPVDESEFERPTRRSVQQFVSALEERGIPVSLRNTRGLEAAAACGQLRNQHQKTPLAEFAVPA</sequence>
<dbReference type="CDD" id="cd01335">
    <property type="entry name" value="Radical_SAM"/>
    <property type="match status" value="1"/>
</dbReference>
<keyword evidence="9" id="KW-0479">Metal-binding</keyword>
<dbReference type="SFLD" id="SFLDG01062">
    <property type="entry name" value="methyltransferase_(Class_A)"/>
    <property type="match status" value="1"/>
</dbReference>
<dbReference type="HAMAP" id="MF_01849">
    <property type="entry name" value="RNA_methyltr_RlmN"/>
    <property type="match status" value="1"/>
</dbReference>
<dbReference type="FunFam" id="3.20.20.70:FF:000014">
    <property type="entry name" value="Probable dual-specificity RNA methyltransferase RlmN"/>
    <property type="match status" value="1"/>
</dbReference>
<feature type="compositionally biased region" description="Low complexity" evidence="13">
    <location>
        <begin position="94"/>
        <end position="126"/>
    </location>
</feature>
<evidence type="ECO:0000256" key="1">
    <source>
        <dbReference type="ARBA" id="ARBA00001966"/>
    </source>
</evidence>
<evidence type="ECO:0000256" key="5">
    <source>
        <dbReference type="ARBA" id="ARBA00022552"/>
    </source>
</evidence>
<dbReference type="GO" id="GO:0005737">
    <property type="term" value="C:cytoplasm"/>
    <property type="evidence" value="ECO:0007669"/>
    <property type="project" value="UniProtKB-SubCell"/>
</dbReference>
<dbReference type="InterPro" id="IPR013785">
    <property type="entry name" value="Aldolase_TIM"/>
</dbReference>
<comment type="subcellular location">
    <subcellularLocation>
        <location evidence="2">Cytoplasm</location>
    </subcellularLocation>
</comment>
<dbReference type="PANTHER" id="PTHR30544:SF5">
    <property type="entry name" value="RADICAL SAM CORE DOMAIN-CONTAINING PROTEIN"/>
    <property type="match status" value="1"/>
</dbReference>
<dbReference type="PANTHER" id="PTHR30544">
    <property type="entry name" value="23S RRNA METHYLTRANSFERASE"/>
    <property type="match status" value="1"/>
</dbReference>
<evidence type="ECO:0000256" key="13">
    <source>
        <dbReference type="SAM" id="MobiDB-lite"/>
    </source>
</evidence>
<evidence type="ECO:0000259" key="14">
    <source>
        <dbReference type="PROSITE" id="PS51918"/>
    </source>
</evidence>
<dbReference type="InterPro" id="IPR058240">
    <property type="entry name" value="rSAM_sf"/>
</dbReference>
<keyword evidence="5" id="KW-0698">rRNA processing</keyword>
<proteinExistence type="inferred from homology"/>
<dbReference type="InterPro" id="IPR027492">
    <property type="entry name" value="RNA_MTrfase_RlmN"/>
</dbReference>
<reference evidence="15" key="1">
    <citation type="journal article" date="2019" name="Plant J.">
        <title>Chlorella vulgaris genome assembly and annotation reveals the molecular basis for metabolic acclimation to high light conditions.</title>
        <authorList>
            <person name="Cecchin M."/>
            <person name="Marcolungo L."/>
            <person name="Rossato M."/>
            <person name="Girolomoni L."/>
            <person name="Cosentino E."/>
            <person name="Cuine S."/>
            <person name="Li-Beisson Y."/>
            <person name="Delledonne M."/>
            <person name="Ballottari M."/>
        </authorList>
    </citation>
    <scope>NUCLEOTIDE SEQUENCE</scope>
    <source>
        <strain evidence="15">211/11P</strain>
    </source>
</reference>